<evidence type="ECO:0000256" key="5">
    <source>
        <dbReference type="SAM" id="SignalP"/>
    </source>
</evidence>
<dbReference type="PANTHER" id="PTHR40088">
    <property type="entry name" value="PECTATE LYASE (EUROFUNG)"/>
    <property type="match status" value="1"/>
</dbReference>
<organism evidence="6 7">
    <name type="scientific">Pseudoduganella flava</name>
    <dbReference type="NCBI Taxonomy" id="871742"/>
    <lineage>
        <taxon>Bacteria</taxon>
        <taxon>Pseudomonadati</taxon>
        <taxon>Pseudomonadota</taxon>
        <taxon>Betaproteobacteria</taxon>
        <taxon>Burkholderiales</taxon>
        <taxon>Oxalobacteraceae</taxon>
        <taxon>Telluria group</taxon>
        <taxon>Pseudoduganella</taxon>
    </lineage>
</organism>
<dbReference type="Gene3D" id="2.160.20.10">
    <property type="entry name" value="Single-stranded right-handed beta-helix, Pectin lyase-like"/>
    <property type="match status" value="1"/>
</dbReference>
<dbReference type="InterPro" id="IPR011050">
    <property type="entry name" value="Pectin_lyase_fold/virulence"/>
</dbReference>
<evidence type="ECO:0000256" key="2">
    <source>
        <dbReference type="ARBA" id="ARBA00022525"/>
    </source>
</evidence>
<sequence length="496" mass="52532">MMKKVPQTIVSLVAPPLLLWSAVAAAHAATITVNPGQSIQTAVNQAKAGDVVLVKAGTYNQKVLFNGRSGAAGAFITLRGEAGAIVDGTGVATSGREGLVTIRNSNYVQVENLTVTGLITDDHERTPVGILVEGSGSNIQIVGNDIHHIQHTSTCAESDSCLVGAHGLAVFGTSSAGITDVRIENNRVHDNVLQASEALVVNGNVNRFEVLFNDVYDNNNIGYDFIGYEGECGGCGENDRVRNGIVRGNRAANNSTTTNPWYNFDGSAAGFYVDGGRYIVFERNVSTRNDIGFEFASEHPGKATEDILMTNNFVVLNRDAGLSLGGYESDLGAARRIKVNNNSFYKNKGFGSEITLQYKVIDSSFNNNVIFGASTIAESYIASPGGSSGNTWGRNLWWAPSTSSSRGIPGTTVFQDPRYVAPDQGNLRLQGTSPAINQGSLGAALTGWSSPLWTSYYSSGSIPANGNRDYDGQQRLEGGTIDLGADEYGTTAGTAR</sequence>
<evidence type="ECO:0000256" key="4">
    <source>
        <dbReference type="SAM" id="MobiDB-lite"/>
    </source>
</evidence>
<comment type="subcellular location">
    <subcellularLocation>
        <location evidence="1">Secreted</location>
    </subcellularLocation>
</comment>
<feature type="signal peptide" evidence="5">
    <location>
        <begin position="1"/>
        <end position="28"/>
    </location>
</feature>
<dbReference type="InterPro" id="IPR052052">
    <property type="entry name" value="Polysaccharide_Lyase_9"/>
</dbReference>
<reference evidence="6 7" key="1">
    <citation type="submission" date="2019-12" db="EMBL/GenBank/DDBJ databases">
        <title>Draft Genome Sequences of Six Type Strains of the Genus Massilia.</title>
        <authorList>
            <person name="Miess H."/>
            <person name="Frediansyah A."/>
            <person name="Goeker M."/>
            <person name="Gross H."/>
        </authorList>
    </citation>
    <scope>NUCLEOTIDE SEQUENCE [LARGE SCALE GENOMIC DNA]</scope>
    <source>
        <strain evidence="6 7">DSM 26639</strain>
    </source>
</reference>
<dbReference type="Proteomes" id="UP000437862">
    <property type="component" value="Chromosome"/>
</dbReference>
<evidence type="ECO:0008006" key="8">
    <source>
        <dbReference type="Google" id="ProtNLM"/>
    </source>
</evidence>
<keyword evidence="7" id="KW-1185">Reference proteome</keyword>
<keyword evidence="2" id="KW-0964">Secreted</keyword>
<keyword evidence="3 5" id="KW-0732">Signal</keyword>
<gene>
    <name evidence="6" type="ORF">GO485_26975</name>
</gene>
<dbReference type="InterPro" id="IPR012334">
    <property type="entry name" value="Pectin_lyas_fold"/>
</dbReference>
<protein>
    <recommendedName>
        <fullName evidence="8">DUF1565 domain-containing protein</fullName>
    </recommendedName>
</protein>
<feature type="region of interest" description="Disordered" evidence="4">
    <location>
        <begin position="468"/>
        <end position="496"/>
    </location>
</feature>
<evidence type="ECO:0000256" key="1">
    <source>
        <dbReference type="ARBA" id="ARBA00004613"/>
    </source>
</evidence>
<name>A0ABX6FXU3_9BURK</name>
<feature type="chain" id="PRO_5047112717" description="DUF1565 domain-containing protein" evidence="5">
    <location>
        <begin position="29"/>
        <end position="496"/>
    </location>
</feature>
<proteinExistence type="predicted"/>
<dbReference type="PANTHER" id="PTHR40088:SF2">
    <property type="entry name" value="SECRETED SUGAR HYDROLASE"/>
    <property type="match status" value="1"/>
</dbReference>
<dbReference type="SUPFAM" id="SSF51126">
    <property type="entry name" value="Pectin lyase-like"/>
    <property type="match status" value="1"/>
</dbReference>
<dbReference type="SMART" id="SM00710">
    <property type="entry name" value="PbH1"/>
    <property type="match status" value="7"/>
</dbReference>
<accession>A0ABX6FXU3</accession>
<evidence type="ECO:0000256" key="3">
    <source>
        <dbReference type="ARBA" id="ARBA00022729"/>
    </source>
</evidence>
<dbReference type="RefSeq" id="WP_145878409.1">
    <property type="nucleotide sequence ID" value="NZ_CP046904.1"/>
</dbReference>
<dbReference type="InterPro" id="IPR006626">
    <property type="entry name" value="PbH1"/>
</dbReference>
<evidence type="ECO:0000313" key="6">
    <source>
        <dbReference type="EMBL" id="QGZ42320.1"/>
    </source>
</evidence>
<evidence type="ECO:0000313" key="7">
    <source>
        <dbReference type="Proteomes" id="UP000437862"/>
    </source>
</evidence>
<dbReference type="EMBL" id="CP046904">
    <property type="protein sequence ID" value="QGZ42320.1"/>
    <property type="molecule type" value="Genomic_DNA"/>
</dbReference>